<evidence type="ECO:0000256" key="6">
    <source>
        <dbReference type="ARBA" id="ARBA00023204"/>
    </source>
</evidence>
<gene>
    <name evidence="11" type="primary">LOC105223661</name>
</gene>
<evidence type="ECO:0000256" key="8">
    <source>
        <dbReference type="SAM" id="MobiDB-lite"/>
    </source>
</evidence>
<feature type="compositionally biased region" description="Low complexity" evidence="8">
    <location>
        <begin position="75"/>
        <end position="85"/>
    </location>
</feature>
<keyword evidence="3" id="KW-0227">DNA damage</keyword>
<evidence type="ECO:0000256" key="2">
    <source>
        <dbReference type="ARBA" id="ARBA00007889"/>
    </source>
</evidence>
<evidence type="ECO:0000256" key="4">
    <source>
        <dbReference type="ARBA" id="ARBA00022801"/>
    </source>
</evidence>
<keyword evidence="4" id="KW-0378">Hydrolase</keyword>
<protein>
    <submittedName>
        <fullName evidence="11">Single-strand selective monofunctional uracil DNA glycosylase isoform X2</fullName>
    </submittedName>
</protein>
<evidence type="ECO:0000256" key="5">
    <source>
        <dbReference type="ARBA" id="ARBA00023125"/>
    </source>
</evidence>
<reference evidence="11" key="2">
    <citation type="submission" date="2025-08" db="UniProtKB">
        <authorList>
            <consortium name="RefSeq"/>
        </authorList>
    </citation>
    <scope>IDENTIFICATION</scope>
    <source>
        <tissue evidence="11">Adult</tissue>
    </source>
</reference>
<sequence length="342" mass="38286">MCMIASSLLLDKIHLKFEYIFLLSLSIVLTMSRETLIKEIFSGAASVSTGESVLSLNSLQKFAATRKRHLSLQPDSSDSQQTSTSKRCESKPPVVSQIFWSRFYSLECQLNDALHAIEKPSYITHLYNPLVYASNLHCAYLEKFLDGPKRVVFVGMNPGPNGMGQTGVPFGNILTVRNEMGLSGTVMQPPSLHLKRPVDGLECIIEEPSGVRIWGLFKKLAGGSLMTFGRNCFVHNFCPLIFYDKAGKNITPSELKGDYKAIIGKLCLDALDKEQDLLEPEILVPIGAYIKGIIKRSRHVNSFKVCTLHHPSPRALNNQNWPERAEELLHKYDLVKYISNEV</sequence>
<feature type="domain" description="Uracil-DNA glycosylase-like" evidence="9">
    <location>
        <begin position="148"/>
        <end position="320"/>
    </location>
</feature>
<keyword evidence="6" id="KW-0234">DNA repair</keyword>
<organism evidence="10 11">
    <name type="scientific">Bactrocera dorsalis</name>
    <name type="common">Oriental fruit fly</name>
    <name type="synonym">Dacus dorsalis</name>
    <dbReference type="NCBI Taxonomy" id="27457"/>
    <lineage>
        <taxon>Eukaryota</taxon>
        <taxon>Metazoa</taxon>
        <taxon>Ecdysozoa</taxon>
        <taxon>Arthropoda</taxon>
        <taxon>Hexapoda</taxon>
        <taxon>Insecta</taxon>
        <taxon>Pterygota</taxon>
        <taxon>Neoptera</taxon>
        <taxon>Endopterygota</taxon>
        <taxon>Diptera</taxon>
        <taxon>Brachycera</taxon>
        <taxon>Muscomorpha</taxon>
        <taxon>Tephritoidea</taxon>
        <taxon>Tephritidae</taxon>
        <taxon>Bactrocera</taxon>
        <taxon>Bactrocera</taxon>
    </lineage>
</organism>
<dbReference type="InterPro" id="IPR005122">
    <property type="entry name" value="Uracil-DNA_glycosylase-like"/>
</dbReference>
<evidence type="ECO:0000313" key="10">
    <source>
        <dbReference type="Proteomes" id="UP001652620"/>
    </source>
</evidence>
<reference evidence="10" key="1">
    <citation type="submission" date="2025-05" db="UniProtKB">
        <authorList>
            <consortium name="RefSeq"/>
        </authorList>
    </citation>
    <scope>NUCLEOTIDE SEQUENCE [LARGE SCALE GENOMIC DNA]</scope>
</reference>
<keyword evidence="10" id="KW-1185">Reference proteome</keyword>
<dbReference type="GeneID" id="105223661"/>
<dbReference type="Pfam" id="PF03167">
    <property type="entry name" value="UDG"/>
    <property type="match status" value="1"/>
</dbReference>
<dbReference type="RefSeq" id="XP_049303143.1">
    <property type="nucleotide sequence ID" value="XM_049447186.1"/>
</dbReference>
<keyword evidence="7" id="KW-0539">Nucleus</keyword>
<evidence type="ECO:0000313" key="11">
    <source>
        <dbReference type="RefSeq" id="XP_049303143.1"/>
    </source>
</evidence>
<keyword evidence="5" id="KW-0238">DNA-binding</keyword>
<dbReference type="InterPro" id="IPR039134">
    <property type="entry name" value="SMUG1"/>
</dbReference>
<dbReference type="PANTHER" id="PTHR13235:SF2">
    <property type="entry name" value="SINGLE-STRAND SELECTIVE MONOFUNCTIONAL URACIL DNA GLYCOSYLASE"/>
    <property type="match status" value="1"/>
</dbReference>
<dbReference type="SUPFAM" id="SSF52141">
    <property type="entry name" value="Uracil-DNA glycosylase-like"/>
    <property type="match status" value="1"/>
</dbReference>
<evidence type="ECO:0000256" key="3">
    <source>
        <dbReference type="ARBA" id="ARBA00022763"/>
    </source>
</evidence>
<comment type="similarity">
    <text evidence="2">Belongs to the uracil-DNA glycosylase (UDG) superfamily. SMUG1 family.</text>
</comment>
<dbReference type="PANTHER" id="PTHR13235">
    <property type="entry name" value="SINGLE-STRAND SELECTIVE MONOFUNCTIONAL URACIL DNA GLYCOSYLASE"/>
    <property type="match status" value="1"/>
</dbReference>
<accession>A0ABM3J1N7</accession>
<proteinExistence type="inferred from homology"/>
<dbReference type="Proteomes" id="UP001652620">
    <property type="component" value="Chromosome 2"/>
</dbReference>
<evidence type="ECO:0000256" key="7">
    <source>
        <dbReference type="ARBA" id="ARBA00023242"/>
    </source>
</evidence>
<name>A0ABM3J1N7_BACDO</name>
<evidence type="ECO:0000256" key="1">
    <source>
        <dbReference type="ARBA" id="ARBA00004123"/>
    </source>
</evidence>
<comment type="subcellular location">
    <subcellularLocation>
        <location evidence="1">Nucleus</location>
    </subcellularLocation>
</comment>
<dbReference type="Gene3D" id="3.40.470.10">
    <property type="entry name" value="Uracil-DNA glycosylase-like domain"/>
    <property type="match status" value="1"/>
</dbReference>
<feature type="region of interest" description="Disordered" evidence="8">
    <location>
        <begin position="70"/>
        <end position="89"/>
    </location>
</feature>
<dbReference type="InterPro" id="IPR036895">
    <property type="entry name" value="Uracil-DNA_glycosylase-like_sf"/>
</dbReference>
<evidence type="ECO:0000259" key="9">
    <source>
        <dbReference type="Pfam" id="PF03167"/>
    </source>
</evidence>